<reference evidence="1 2" key="1">
    <citation type="journal article" date="2015" name="Biotechnol. Biofuels">
        <title>Enhanced degradation of softwood versus hardwood by the white-rot fungus Pycnoporus coccineus.</title>
        <authorList>
            <person name="Couturier M."/>
            <person name="Navarro D."/>
            <person name="Chevret D."/>
            <person name="Henrissat B."/>
            <person name="Piumi F."/>
            <person name="Ruiz-Duenas F.J."/>
            <person name="Martinez A.T."/>
            <person name="Grigoriev I.V."/>
            <person name="Riley R."/>
            <person name="Lipzen A."/>
            <person name="Berrin J.G."/>
            <person name="Master E.R."/>
            <person name="Rosso M.N."/>
        </authorList>
    </citation>
    <scope>NUCLEOTIDE SEQUENCE [LARGE SCALE GENOMIC DNA]</scope>
    <source>
        <strain evidence="1 2">BRFM310</strain>
    </source>
</reference>
<gene>
    <name evidence="1" type="ORF">PYCCODRAFT_1093760</name>
</gene>
<accession>A0A1Y2IZY6</accession>
<proteinExistence type="predicted"/>
<dbReference type="OrthoDB" id="10553546at2759"/>
<evidence type="ECO:0000313" key="1">
    <source>
        <dbReference type="EMBL" id="OSD06233.1"/>
    </source>
</evidence>
<keyword evidence="2" id="KW-1185">Reference proteome</keyword>
<protein>
    <submittedName>
        <fullName evidence="1">Uncharacterized protein</fullName>
    </submittedName>
</protein>
<sequence>MRFRLIGLQAMQNLRMPEFSLAHLIAGAVLLQPVVRSWRVVVTHNPLQMANAASYGMRPSTSPNCVVPPPD</sequence>
<name>A0A1Y2IZY6_TRAC3</name>
<dbReference type="EMBL" id="KZ084091">
    <property type="protein sequence ID" value="OSD06233.1"/>
    <property type="molecule type" value="Genomic_DNA"/>
</dbReference>
<organism evidence="1 2">
    <name type="scientific">Trametes coccinea (strain BRFM310)</name>
    <name type="common">Pycnoporus coccineus</name>
    <dbReference type="NCBI Taxonomy" id="1353009"/>
    <lineage>
        <taxon>Eukaryota</taxon>
        <taxon>Fungi</taxon>
        <taxon>Dikarya</taxon>
        <taxon>Basidiomycota</taxon>
        <taxon>Agaricomycotina</taxon>
        <taxon>Agaricomycetes</taxon>
        <taxon>Polyporales</taxon>
        <taxon>Polyporaceae</taxon>
        <taxon>Trametes</taxon>
    </lineage>
</organism>
<evidence type="ECO:0000313" key="2">
    <source>
        <dbReference type="Proteomes" id="UP000193067"/>
    </source>
</evidence>
<dbReference type="AlphaFoldDB" id="A0A1Y2IZY6"/>
<dbReference type="Proteomes" id="UP000193067">
    <property type="component" value="Unassembled WGS sequence"/>
</dbReference>